<organism evidence="2 3">
    <name type="scientific">Gordonia phage Wizard</name>
    <dbReference type="NCBI Taxonomy" id="1838083"/>
    <lineage>
        <taxon>Viruses</taxon>
        <taxon>Duplodnaviria</taxon>
        <taxon>Heunggongvirae</taxon>
        <taxon>Uroviricota</taxon>
        <taxon>Caudoviricetes</taxon>
        <taxon>Stackebrandtviridae</taxon>
        <taxon>Frickvirinae</taxon>
        <taxon>Wizardvirus</taxon>
        <taxon>Wizardvirus wizard</taxon>
    </lineage>
</organism>
<dbReference type="OrthoDB" id="1419at10239"/>
<accession>A0A166Y248</accession>
<name>A0A166Y248_9CAUD</name>
<reference evidence="2 3" key="1">
    <citation type="submission" date="2016-03" db="EMBL/GenBank/DDBJ databases">
        <authorList>
            <person name="Montgomery M.T."/>
            <person name="Guerrero C.A."/>
            <person name="Mavrich T.N."/>
            <person name="Pope W.H."/>
            <person name="Garlena R.A."/>
            <person name="Russell D.A."/>
            <person name="Jacobs-Sera D."/>
            <person name="Hendrix R.W."/>
            <person name="Hatfull G.F."/>
        </authorList>
    </citation>
    <scope>NUCLEOTIDE SEQUENCE [LARGE SCALE GENOMIC DNA]</scope>
</reference>
<dbReference type="KEGG" id="vg:28800286"/>
<gene>
    <name evidence="2" type="primary">31</name>
    <name evidence="2" type="ORF">WIZARD_31</name>
</gene>
<sequence>MSAFLTKEAKATVQARAARAVAAMDDYQSQSLLDQCNAILEATEQAERDEARSRREDPILRLWDAEWHLQHVATDVLSYTFEWVDNDTGTAEIVVLADSPLGQWMLDFEGRDLREEGVNVHITADYVGARWGGRMEDVSVELTSTGDEVITATFLHDYENLKWIECFPSPLFPAIFQLRAWILLGPVNWCALTTLFLNLMRDETPLTIPDDPMDLGEWTEGFDVNTWQIVPNPVSFTQAMASGVLWGMPIIRMKYWHDAFHAMMDDAELSVQADRWLEGDDLPWEGANLRNGALVISIADKSGRYNTGTSMGGNLFGGLFNTIDQFTSDFLDTTRSLITGQPIPGEYMQIGAKSTNKRMPYVILEPGRTPGVVSAKFTRTPEKVAKIITGGKSAPGVNEGISALIQAIGDIVGDNINIMGYGVGSIGGAIDTLLRPLYTDTILAWTDTKLITRAQKLGWSRYVEFFQEGADQAYTLNSLMVIRLGLWATRRWTSHEVKVLDACPWMVGDNGVGHMWLSDRIGTTAPRDTSGRVWVDRIKKLVLSADEDNFHPDWTITVGEDAKNRDPFEEAMARIRDTMSGLHDLGVV</sequence>
<dbReference type="EMBL" id="KU998234">
    <property type="protein sequence ID" value="ANA85337.1"/>
    <property type="molecule type" value="Genomic_DNA"/>
</dbReference>
<evidence type="ECO:0000313" key="2">
    <source>
        <dbReference type="EMBL" id="ANA85337.1"/>
    </source>
</evidence>
<evidence type="ECO:0000259" key="1">
    <source>
        <dbReference type="Pfam" id="PF14594"/>
    </source>
</evidence>
<dbReference type="Proteomes" id="UP000204215">
    <property type="component" value="Segment"/>
</dbReference>
<proteinExistence type="predicted"/>
<dbReference type="Pfam" id="PF14594">
    <property type="entry name" value="Sipho_Gp37"/>
    <property type="match status" value="1"/>
</dbReference>
<dbReference type="GeneID" id="28800286"/>
<keyword evidence="3" id="KW-1185">Reference proteome</keyword>
<dbReference type="InterPro" id="IPR029432">
    <property type="entry name" value="Gp28/Gp37-like_dom"/>
</dbReference>
<evidence type="ECO:0000313" key="3">
    <source>
        <dbReference type="Proteomes" id="UP000204215"/>
    </source>
</evidence>
<feature type="domain" description="Gp28/Gp37-like" evidence="1">
    <location>
        <begin position="60"/>
        <end position="560"/>
    </location>
</feature>
<protein>
    <submittedName>
        <fullName evidence="2">Tail protein</fullName>
    </submittedName>
</protein>
<dbReference type="RefSeq" id="YP_009274070.1">
    <property type="nucleotide sequence ID" value="NC_030913.1"/>
</dbReference>